<feature type="transmembrane region" description="Helical" evidence="1">
    <location>
        <begin position="64"/>
        <end position="86"/>
    </location>
</feature>
<proteinExistence type="predicted"/>
<dbReference type="EnsemblMetazoa" id="GPAI004069-RA">
    <property type="protein sequence ID" value="GPAI004069-PA"/>
    <property type="gene ID" value="GPAI004069"/>
</dbReference>
<reference evidence="3" key="1">
    <citation type="submission" date="2014-03" db="EMBL/GenBank/DDBJ databases">
        <authorList>
            <person name="Aksoy S."/>
            <person name="Warren W."/>
            <person name="Wilson R.K."/>
        </authorList>
    </citation>
    <scope>NUCLEOTIDE SEQUENCE [LARGE SCALE GENOMIC DNA]</scope>
    <source>
        <strain evidence="3">IAEA</strain>
    </source>
</reference>
<evidence type="ECO:0000256" key="1">
    <source>
        <dbReference type="SAM" id="Phobius"/>
    </source>
</evidence>
<keyword evidence="1" id="KW-1133">Transmembrane helix</keyword>
<sequence>MHTDASIDDIPKRIERPVIDADFLNKYVLLVDIKRKRLIIERSHRQLEASILSREQFHKWVEELAVVLLGLSIIVIFIIIVIMNIVRTIYDLIELRNISSTFSCILGALSLVNKSVKRKKSIKMDIEELPILLNNESQYVN</sequence>
<protein>
    <submittedName>
        <fullName evidence="2">Uncharacterized protein</fullName>
    </submittedName>
</protein>
<name>A0A1A9Z4Z4_GLOPL</name>
<keyword evidence="1" id="KW-0812">Transmembrane</keyword>
<keyword evidence="3" id="KW-1185">Reference proteome</keyword>
<evidence type="ECO:0000313" key="3">
    <source>
        <dbReference type="Proteomes" id="UP000092445"/>
    </source>
</evidence>
<reference evidence="2" key="2">
    <citation type="submission" date="2020-05" db="UniProtKB">
        <authorList>
            <consortium name="EnsemblMetazoa"/>
        </authorList>
    </citation>
    <scope>IDENTIFICATION</scope>
    <source>
        <strain evidence="2">IAEA</strain>
    </source>
</reference>
<keyword evidence="1" id="KW-0472">Membrane</keyword>
<evidence type="ECO:0000313" key="2">
    <source>
        <dbReference type="EnsemblMetazoa" id="GPAI004069-PA"/>
    </source>
</evidence>
<accession>A0A1A9Z4Z4</accession>
<dbReference type="VEuPathDB" id="VectorBase:GPAI004069"/>
<dbReference type="Proteomes" id="UP000092445">
    <property type="component" value="Unassembled WGS sequence"/>
</dbReference>
<organism evidence="2 3">
    <name type="scientific">Glossina pallidipes</name>
    <name type="common">Tsetse fly</name>
    <dbReference type="NCBI Taxonomy" id="7398"/>
    <lineage>
        <taxon>Eukaryota</taxon>
        <taxon>Metazoa</taxon>
        <taxon>Ecdysozoa</taxon>
        <taxon>Arthropoda</taxon>
        <taxon>Hexapoda</taxon>
        <taxon>Insecta</taxon>
        <taxon>Pterygota</taxon>
        <taxon>Neoptera</taxon>
        <taxon>Endopterygota</taxon>
        <taxon>Diptera</taxon>
        <taxon>Brachycera</taxon>
        <taxon>Muscomorpha</taxon>
        <taxon>Hippoboscoidea</taxon>
        <taxon>Glossinidae</taxon>
        <taxon>Glossina</taxon>
    </lineage>
</organism>
<dbReference type="AlphaFoldDB" id="A0A1A9Z4Z4"/>